<feature type="domain" description="PRC-barrel" evidence="1">
    <location>
        <begin position="1"/>
        <end position="79"/>
    </location>
</feature>
<dbReference type="PANTHER" id="PTHR40061:SF1">
    <property type="entry name" value="SPORULATION PROTEIN YLMC-RELATED"/>
    <property type="match status" value="1"/>
</dbReference>
<name>A0A154BUD4_ANASB</name>
<dbReference type="EMBL" id="LSGP01000013">
    <property type="protein sequence ID" value="KYZ77118.1"/>
    <property type="molecule type" value="Genomic_DNA"/>
</dbReference>
<evidence type="ECO:0000313" key="2">
    <source>
        <dbReference type="EMBL" id="KYZ77118.1"/>
    </source>
</evidence>
<dbReference type="Proteomes" id="UP000076268">
    <property type="component" value="Unassembled WGS sequence"/>
</dbReference>
<reference evidence="2 3" key="1">
    <citation type="submission" date="2016-02" db="EMBL/GenBank/DDBJ databases">
        <title>Anaerosporomusa subterraneum gen. nov., sp. nov., a spore-forming obligate anaerobe isolated from saprolite.</title>
        <authorList>
            <person name="Choi J.K."/>
            <person name="Shah M."/>
            <person name="Yee N."/>
        </authorList>
    </citation>
    <scope>NUCLEOTIDE SEQUENCE [LARGE SCALE GENOMIC DNA]</scope>
    <source>
        <strain evidence="2 3">RU4</strain>
    </source>
</reference>
<dbReference type="Pfam" id="PF05239">
    <property type="entry name" value="PRC"/>
    <property type="match status" value="1"/>
</dbReference>
<dbReference type="InterPro" id="IPR011033">
    <property type="entry name" value="PRC_barrel-like_sf"/>
</dbReference>
<protein>
    <submittedName>
        <fullName evidence="2">YlmC/YmxH family sporulation protein</fullName>
    </submittedName>
</protein>
<accession>A0A154BUD4</accession>
<evidence type="ECO:0000259" key="1">
    <source>
        <dbReference type="Pfam" id="PF05239"/>
    </source>
</evidence>
<dbReference type="OrthoDB" id="6024937at2"/>
<comment type="caution">
    <text evidence="2">The sequence shown here is derived from an EMBL/GenBank/DDBJ whole genome shotgun (WGS) entry which is preliminary data.</text>
</comment>
<sequence>MRLSDMTGKEVINIADGARLGIVEECDLGFDSRTGKIESLLLPGRGGLLQLFGECKGAVIPWQSIRRIGDEVIITDMSDSADRGLMGIRHDR</sequence>
<dbReference type="InterPro" id="IPR027275">
    <property type="entry name" value="PRC-brl_dom"/>
</dbReference>
<dbReference type="RefSeq" id="WP_066238857.1">
    <property type="nucleotide sequence ID" value="NZ_LSGP01000013.1"/>
</dbReference>
<gene>
    <name evidence="2" type="ORF">AXX12_03005</name>
</gene>
<proteinExistence type="predicted"/>
<dbReference type="Gene3D" id="2.30.30.240">
    <property type="entry name" value="PRC-barrel domain"/>
    <property type="match status" value="1"/>
</dbReference>
<evidence type="ECO:0000313" key="3">
    <source>
        <dbReference type="Proteomes" id="UP000076268"/>
    </source>
</evidence>
<dbReference type="STRING" id="1794912.AXX12_03005"/>
<organism evidence="2 3">
    <name type="scientific">Anaerosporomusa subterranea</name>
    <dbReference type="NCBI Taxonomy" id="1794912"/>
    <lineage>
        <taxon>Bacteria</taxon>
        <taxon>Bacillati</taxon>
        <taxon>Bacillota</taxon>
        <taxon>Negativicutes</taxon>
        <taxon>Acetonemataceae</taxon>
        <taxon>Anaerosporomusa</taxon>
    </lineage>
</organism>
<dbReference type="InterPro" id="IPR014238">
    <property type="entry name" value="Spore_YlmC/YmxH"/>
</dbReference>
<dbReference type="NCBIfam" id="TIGR02888">
    <property type="entry name" value="spore_YlmC_YmxH"/>
    <property type="match status" value="1"/>
</dbReference>
<dbReference type="PANTHER" id="PTHR40061">
    <property type="entry name" value="SPORULATION PROTEIN YLMC-RELATED"/>
    <property type="match status" value="1"/>
</dbReference>
<dbReference type="AlphaFoldDB" id="A0A154BUD4"/>
<dbReference type="SUPFAM" id="SSF50346">
    <property type="entry name" value="PRC-barrel domain"/>
    <property type="match status" value="1"/>
</dbReference>
<keyword evidence="3" id="KW-1185">Reference proteome</keyword>